<evidence type="ECO:0000313" key="2">
    <source>
        <dbReference type="EMBL" id="KKL18838.1"/>
    </source>
</evidence>
<dbReference type="Pfam" id="PF00004">
    <property type="entry name" value="AAA"/>
    <property type="match status" value="1"/>
</dbReference>
<dbReference type="PRINTS" id="PR00051">
    <property type="entry name" value="DNAA"/>
</dbReference>
<dbReference type="Gene3D" id="3.40.50.300">
    <property type="entry name" value="P-loop containing nucleotide triphosphate hydrolases"/>
    <property type="match status" value="1"/>
</dbReference>
<dbReference type="EMBL" id="LAZR01038713">
    <property type="protein sequence ID" value="KKL18838.1"/>
    <property type="molecule type" value="Genomic_DNA"/>
</dbReference>
<evidence type="ECO:0000259" key="1">
    <source>
        <dbReference type="SMART" id="SM00382"/>
    </source>
</evidence>
<dbReference type="PANTHER" id="PTHR30050">
    <property type="entry name" value="CHROMOSOMAL REPLICATION INITIATOR PROTEIN DNAA"/>
    <property type="match status" value="1"/>
</dbReference>
<reference evidence="2" key="1">
    <citation type="journal article" date="2015" name="Nature">
        <title>Complex archaea that bridge the gap between prokaryotes and eukaryotes.</title>
        <authorList>
            <person name="Spang A."/>
            <person name="Saw J.H."/>
            <person name="Jorgensen S.L."/>
            <person name="Zaremba-Niedzwiedzka K."/>
            <person name="Martijn J."/>
            <person name="Lind A.E."/>
            <person name="van Eijk R."/>
            <person name="Schleper C."/>
            <person name="Guy L."/>
            <person name="Ettema T.J."/>
        </authorList>
    </citation>
    <scope>NUCLEOTIDE SEQUENCE</scope>
</reference>
<dbReference type="GO" id="GO:0005524">
    <property type="term" value="F:ATP binding"/>
    <property type="evidence" value="ECO:0007669"/>
    <property type="project" value="InterPro"/>
</dbReference>
<dbReference type="SMART" id="SM00382">
    <property type="entry name" value="AAA"/>
    <property type="match status" value="1"/>
</dbReference>
<sequence>MSGDPLVPPRFRDATFATFDLKRNPKMESAYKSAVAMVQGKLDLLFLYGPPGLGKTHLACAVVNGSGNRALFWEVPEFLAWLRLFFSKEMGAEQVEQIVGRYTSDTFLLVLDDLGAHNPTAWAEEQLYRILNGRYNNGAATLITANVDIERIDPRIRSRFRSGKVICEGVDLR</sequence>
<accession>A0A0F9E465</accession>
<dbReference type="InterPro" id="IPR003593">
    <property type="entry name" value="AAA+_ATPase"/>
</dbReference>
<gene>
    <name evidence="2" type="ORF">LCGC14_2471520</name>
</gene>
<proteinExistence type="predicted"/>
<dbReference type="PANTHER" id="PTHR30050:SF4">
    <property type="entry name" value="ATP-BINDING PROTEIN RV3427C IN INSERTION SEQUENCE-RELATED"/>
    <property type="match status" value="1"/>
</dbReference>
<dbReference type="InterPro" id="IPR027417">
    <property type="entry name" value="P-loop_NTPase"/>
</dbReference>
<dbReference type="InterPro" id="IPR003959">
    <property type="entry name" value="ATPase_AAA_core"/>
</dbReference>
<comment type="caution">
    <text evidence="2">The sequence shown here is derived from an EMBL/GenBank/DDBJ whole genome shotgun (WGS) entry which is preliminary data.</text>
</comment>
<dbReference type="GO" id="GO:0006260">
    <property type="term" value="P:DNA replication"/>
    <property type="evidence" value="ECO:0007669"/>
    <property type="project" value="TreeGrafter"/>
</dbReference>
<protein>
    <recommendedName>
        <fullName evidence="1">AAA+ ATPase domain-containing protein</fullName>
    </recommendedName>
</protein>
<feature type="domain" description="AAA+ ATPase" evidence="1">
    <location>
        <begin position="41"/>
        <end position="168"/>
    </location>
</feature>
<name>A0A0F9E465_9ZZZZ</name>
<dbReference type="AlphaFoldDB" id="A0A0F9E465"/>
<dbReference type="GO" id="GO:0016887">
    <property type="term" value="F:ATP hydrolysis activity"/>
    <property type="evidence" value="ECO:0007669"/>
    <property type="project" value="InterPro"/>
</dbReference>
<dbReference type="SUPFAM" id="SSF52540">
    <property type="entry name" value="P-loop containing nucleoside triphosphate hydrolases"/>
    <property type="match status" value="1"/>
</dbReference>
<dbReference type="CDD" id="cd00009">
    <property type="entry name" value="AAA"/>
    <property type="match status" value="1"/>
</dbReference>
<dbReference type="InterPro" id="IPR020591">
    <property type="entry name" value="Chromosome_initiator_DnaA-like"/>
</dbReference>
<organism evidence="2">
    <name type="scientific">marine sediment metagenome</name>
    <dbReference type="NCBI Taxonomy" id="412755"/>
    <lineage>
        <taxon>unclassified sequences</taxon>
        <taxon>metagenomes</taxon>
        <taxon>ecological metagenomes</taxon>
    </lineage>
</organism>